<gene>
    <name evidence="1" type="ORF">FN924_03215</name>
</gene>
<protein>
    <submittedName>
        <fullName evidence="1">DUF2642 domain-containing protein</fullName>
    </submittedName>
</protein>
<proteinExistence type="predicted"/>
<evidence type="ECO:0000313" key="1">
    <source>
        <dbReference type="EMBL" id="QDP39287.1"/>
    </source>
</evidence>
<dbReference type="OrthoDB" id="2973314at2"/>
<organism evidence="1 2">
    <name type="scientific">Radiobacillus deserti</name>
    <dbReference type="NCBI Taxonomy" id="2594883"/>
    <lineage>
        <taxon>Bacteria</taxon>
        <taxon>Bacillati</taxon>
        <taxon>Bacillota</taxon>
        <taxon>Bacilli</taxon>
        <taxon>Bacillales</taxon>
        <taxon>Bacillaceae</taxon>
        <taxon>Radiobacillus</taxon>
    </lineage>
</organism>
<dbReference type="KEGG" id="aqt:FN924_03215"/>
<dbReference type="InterPro" id="IPR020139">
    <property type="entry name" value="DUF2642"/>
</dbReference>
<reference evidence="1 2" key="1">
    <citation type="submission" date="2019-07" db="EMBL/GenBank/DDBJ databases">
        <authorList>
            <person name="Li J."/>
        </authorList>
    </citation>
    <scope>NUCLEOTIDE SEQUENCE [LARGE SCALE GENOMIC DNA]</scope>
    <source>
        <strain evidence="1 2">TKL69</strain>
    </source>
</reference>
<evidence type="ECO:0000313" key="2">
    <source>
        <dbReference type="Proteomes" id="UP000315215"/>
    </source>
</evidence>
<accession>A0A516KD56</accession>
<dbReference type="EMBL" id="CP041666">
    <property type="protein sequence ID" value="QDP39287.1"/>
    <property type="molecule type" value="Genomic_DNA"/>
</dbReference>
<name>A0A516KD56_9BACI</name>
<dbReference type="Proteomes" id="UP000315215">
    <property type="component" value="Chromosome"/>
</dbReference>
<dbReference type="RefSeq" id="WP_143892037.1">
    <property type="nucleotide sequence ID" value="NZ_CP041666.1"/>
</dbReference>
<keyword evidence="2" id="KW-1185">Reference proteome</keyword>
<dbReference type="AlphaFoldDB" id="A0A516KD56"/>
<dbReference type="Pfam" id="PF10842">
    <property type="entry name" value="DUF2642"/>
    <property type="match status" value="1"/>
</dbReference>
<sequence>MALNSRQQALMQLLRQLSQNLANNNGQGVDLADLDIDLDVDLNIGGGDENGDGGEVPSIPGTPTTLRQVLLSLLNEQVEVTTPFGTVTGTLLAVRDDYIVIIESTGDQVLVRIEKIEFVSEL</sequence>